<comment type="caution">
    <text evidence="2">The sequence shown here is derived from an EMBL/GenBank/DDBJ whole genome shotgun (WGS) entry which is preliminary data.</text>
</comment>
<reference evidence="2 3" key="1">
    <citation type="submission" date="2014-07" db="EMBL/GenBank/DDBJ databases">
        <title>Genome of Chryseobacterium piperi CTM.</title>
        <authorList>
            <person name="Pipes S.E."/>
            <person name="Stropko S.J."/>
            <person name="Newman J.D."/>
        </authorList>
    </citation>
    <scope>NUCLEOTIDE SEQUENCE [LARGE SCALE GENOMIC DNA]</scope>
    <source>
        <strain evidence="2 3">CTM</strain>
    </source>
</reference>
<feature type="chain" id="PRO_5001804148" description="Lipoprotein" evidence="1">
    <location>
        <begin position="20"/>
        <end position="315"/>
    </location>
</feature>
<dbReference type="STRING" id="558152.IQ37_10955"/>
<dbReference type="eggNOG" id="ENOG502Z8F6">
    <property type="taxonomic scope" value="Bacteria"/>
</dbReference>
<evidence type="ECO:0000313" key="2">
    <source>
        <dbReference type="EMBL" id="KFF26694.1"/>
    </source>
</evidence>
<name>A0A086BCN0_9FLAO</name>
<keyword evidence="1" id="KW-0732">Signal</keyword>
<dbReference type="PROSITE" id="PS51257">
    <property type="entry name" value="PROKAR_LIPOPROTEIN"/>
    <property type="match status" value="1"/>
</dbReference>
<accession>A0A086BCN0</accession>
<evidence type="ECO:0008006" key="4">
    <source>
        <dbReference type="Google" id="ProtNLM"/>
    </source>
</evidence>
<keyword evidence="3" id="KW-1185">Reference proteome</keyword>
<sequence length="315" mass="34922">MKKNRLFWLLLAITLCSCATNNRFNSTVKSLAADDHCSTLLKSQYTTIHINKSSDSVLANNTELKPYFSDKDILVLNALDAVKEARELAKLKRDTTIAAKVRYIELKADINNKVTLALSELSSVSAEINCEADRAREMINYVDNLNAKRINRIWATSFVIGAAAVAAGVLIKNDDANNGVAIGAGIAGAGLGFMTLNAKGKKVNYYHKTNLLNDFWTGSEPKNFSPFVWYMLSEKKLGTVKGKSLLEDLREWWIDAQFEGSKEEAAKSIVFSEGGAYTAADLYTRSSMINQVQSSVWSIHQSLNIFLLDLNKARF</sequence>
<dbReference type="OrthoDB" id="836646at2"/>
<dbReference type="RefSeq" id="WP_034684921.1">
    <property type="nucleotide sequence ID" value="NZ_CP023049.2"/>
</dbReference>
<proteinExistence type="predicted"/>
<evidence type="ECO:0000313" key="3">
    <source>
        <dbReference type="Proteomes" id="UP000028709"/>
    </source>
</evidence>
<evidence type="ECO:0000256" key="1">
    <source>
        <dbReference type="SAM" id="SignalP"/>
    </source>
</evidence>
<protein>
    <recommendedName>
        <fullName evidence="4">Lipoprotein</fullName>
    </recommendedName>
</protein>
<feature type="signal peptide" evidence="1">
    <location>
        <begin position="1"/>
        <end position="19"/>
    </location>
</feature>
<dbReference type="Proteomes" id="UP000028709">
    <property type="component" value="Unassembled WGS sequence"/>
</dbReference>
<dbReference type="KEGG" id="cpip:CJF12_04090"/>
<dbReference type="EMBL" id="JPRJ01000018">
    <property type="protein sequence ID" value="KFF26694.1"/>
    <property type="molecule type" value="Genomic_DNA"/>
</dbReference>
<dbReference type="AlphaFoldDB" id="A0A086BCN0"/>
<organism evidence="2 3">
    <name type="scientific">Chryseobacterium piperi</name>
    <dbReference type="NCBI Taxonomy" id="558152"/>
    <lineage>
        <taxon>Bacteria</taxon>
        <taxon>Pseudomonadati</taxon>
        <taxon>Bacteroidota</taxon>
        <taxon>Flavobacteriia</taxon>
        <taxon>Flavobacteriales</taxon>
        <taxon>Weeksellaceae</taxon>
        <taxon>Chryseobacterium group</taxon>
        <taxon>Chryseobacterium</taxon>
    </lineage>
</organism>
<gene>
    <name evidence="2" type="ORF">IQ37_10955</name>
</gene>